<dbReference type="GO" id="GO:0016787">
    <property type="term" value="F:hydrolase activity"/>
    <property type="evidence" value="ECO:0007669"/>
    <property type="project" value="UniProtKB-KW"/>
</dbReference>
<keyword evidence="1" id="KW-0808">Transferase</keyword>
<dbReference type="InterPro" id="IPR043128">
    <property type="entry name" value="Rev_trsase/Diguanyl_cyclase"/>
</dbReference>
<evidence type="ECO:0000256" key="4">
    <source>
        <dbReference type="ARBA" id="ARBA00022759"/>
    </source>
</evidence>
<evidence type="ECO:0000259" key="7">
    <source>
        <dbReference type="Pfam" id="PF00078"/>
    </source>
</evidence>
<dbReference type="Proteomes" id="UP001234989">
    <property type="component" value="Chromosome 5"/>
</dbReference>
<evidence type="ECO:0000256" key="1">
    <source>
        <dbReference type="ARBA" id="ARBA00022679"/>
    </source>
</evidence>
<dbReference type="CDD" id="cd01647">
    <property type="entry name" value="RT_LTR"/>
    <property type="match status" value="1"/>
</dbReference>
<evidence type="ECO:0000256" key="5">
    <source>
        <dbReference type="ARBA" id="ARBA00022801"/>
    </source>
</evidence>
<dbReference type="InterPro" id="IPR041373">
    <property type="entry name" value="RT_RNaseH"/>
</dbReference>
<evidence type="ECO:0000256" key="3">
    <source>
        <dbReference type="ARBA" id="ARBA00022722"/>
    </source>
</evidence>
<evidence type="ECO:0000256" key="2">
    <source>
        <dbReference type="ARBA" id="ARBA00022695"/>
    </source>
</evidence>
<dbReference type="Pfam" id="PF17917">
    <property type="entry name" value="RT_RNaseH"/>
    <property type="match status" value="1"/>
</dbReference>
<keyword evidence="4" id="KW-0255">Endonuclease</keyword>
<dbReference type="InterPro" id="IPR000477">
    <property type="entry name" value="RT_dom"/>
</dbReference>
<accession>A0AAF0QSY9</accession>
<dbReference type="PANTHER" id="PTHR24559:SF447">
    <property type="entry name" value="RNA-DIRECTED DNA POLYMERASE HOMOLOG"/>
    <property type="match status" value="1"/>
</dbReference>
<evidence type="ECO:0000313" key="10">
    <source>
        <dbReference type="Proteomes" id="UP001234989"/>
    </source>
</evidence>
<gene>
    <name evidence="9" type="ORF">MTR67_023159</name>
</gene>
<keyword evidence="6" id="KW-0695">RNA-directed DNA polymerase</keyword>
<dbReference type="PANTHER" id="PTHR24559">
    <property type="entry name" value="TRANSPOSON TY3-I GAG-POL POLYPROTEIN"/>
    <property type="match status" value="1"/>
</dbReference>
<sequence>MPPYRDIDLCIDLQSGTRPISITSYCMAPVELRELKSQIQEFLDKGFIHPGASLWGAPFFFVKIKDGSMRMYIDYRELNRVTIRNNIHELMNGVFKPSLDSFVIVFIDDILVYSKIKEEHADHLRLIFGVLGKQKLYAKFSKCEFWLTSTTFLGHVVSKEGVMVDPQQIEAVNNWVQPSSMTKVGVLWVSPATIIDSSDHITYSDPAGGSGSVCSQDLRHYLYGVKCEVFTDHRSLQHVFTQRDLNLRKRRWMELFKDYDVTIQYHLGKANVVADALRWKMLGISEKGGILDSIEIRPTFIEETIKTK</sequence>
<protein>
    <recommendedName>
        <fullName evidence="11">Reverse transcriptase domain-containing protein</fullName>
    </recommendedName>
</protein>
<keyword evidence="10" id="KW-1185">Reference proteome</keyword>
<reference evidence="9" key="1">
    <citation type="submission" date="2023-08" db="EMBL/GenBank/DDBJ databases">
        <title>A de novo genome assembly of Solanum verrucosum Schlechtendal, a Mexican diploid species geographically isolated from the other diploid A-genome species in potato relatives.</title>
        <authorList>
            <person name="Hosaka K."/>
        </authorList>
    </citation>
    <scope>NUCLEOTIDE SEQUENCE</scope>
    <source>
        <tissue evidence="9">Young leaves</tissue>
    </source>
</reference>
<dbReference type="Pfam" id="PF00078">
    <property type="entry name" value="RVT_1"/>
    <property type="match status" value="1"/>
</dbReference>
<dbReference type="InterPro" id="IPR053134">
    <property type="entry name" value="RNA-dir_DNA_polymerase"/>
</dbReference>
<dbReference type="Gene3D" id="3.10.10.10">
    <property type="entry name" value="HIV Type 1 Reverse Transcriptase, subunit A, domain 1"/>
    <property type="match status" value="1"/>
</dbReference>
<evidence type="ECO:0000313" key="9">
    <source>
        <dbReference type="EMBL" id="WMV29774.1"/>
    </source>
</evidence>
<organism evidence="9 10">
    <name type="scientific">Solanum verrucosum</name>
    <dbReference type="NCBI Taxonomy" id="315347"/>
    <lineage>
        <taxon>Eukaryota</taxon>
        <taxon>Viridiplantae</taxon>
        <taxon>Streptophyta</taxon>
        <taxon>Embryophyta</taxon>
        <taxon>Tracheophyta</taxon>
        <taxon>Spermatophyta</taxon>
        <taxon>Magnoliopsida</taxon>
        <taxon>eudicotyledons</taxon>
        <taxon>Gunneridae</taxon>
        <taxon>Pentapetalae</taxon>
        <taxon>asterids</taxon>
        <taxon>lamiids</taxon>
        <taxon>Solanales</taxon>
        <taxon>Solanaceae</taxon>
        <taxon>Solanoideae</taxon>
        <taxon>Solaneae</taxon>
        <taxon>Solanum</taxon>
    </lineage>
</organism>
<dbReference type="InterPro" id="IPR043502">
    <property type="entry name" value="DNA/RNA_pol_sf"/>
</dbReference>
<dbReference type="AlphaFoldDB" id="A0AAF0QSY9"/>
<feature type="domain" description="Reverse transcriptase" evidence="7">
    <location>
        <begin position="90"/>
        <end position="156"/>
    </location>
</feature>
<feature type="domain" description="Reverse transcriptase RNase H-like" evidence="8">
    <location>
        <begin position="215"/>
        <end position="259"/>
    </location>
</feature>
<keyword evidence="3" id="KW-0540">Nuclease</keyword>
<name>A0AAF0QSY9_SOLVR</name>
<keyword evidence="2" id="KW-0548">Nucleotidyltransferase</keyword>
<dbReference type="Gene3D" id="3.30.70.270">
    <property type="match status" value="1"/>
</dbReference>
<dbReference type="GO" id="GO:0003964">
    <property type="term" value="F:RNA-directed DNA polymerase activity"/>
    <property type="evidence" value="ECO:0007669"/>
    <property type="project" value="UniProtKB-KW"/>
</dbReference>
<dbReference type="SUPFAM" id="SSF56672">
    <property type="entry name" value="DNA/RNA polymerases"/>
    <property type="match status" value="1"/>
</dbReference>
<evidence type="ECO:0008006" key="11">
    <source>
        <dbReference type="Google" id="ProtNLM"/>
    </source>
</evidence>
<dbReference type="EMBL" id="CP133616">
    <property type="protein sequence ID" value="WMV29774.1"/>
    <property type="molecule type" value="Genomic_DNA"/>
</dbReference>
<proteinExistence type="predicted"/>
<dbReference type="GO" id="GO:0004519">
    <property type="term" value="F:endonuclease activity"/>
    <property type="evidence" value="ECO:0007669"/>
    <property type="project" value="UniProtKB-KW"/>
</dbReference>
<evidence type="ECO:0000259" key="8">
    <source>
        <dbReference type="Pfam" id="PF17917"/>
    </source>
</evidence>
<evidence type="ECO:0000256" key="6">
    <source>
        <dbReference type="ARBA" id="ARBA00022918"/>
    </source>
</evidence>
<keyword evidence="5" id="KW-0378">Hydrolase</keyword>